<sequence length="541" mass="62027">MKPINNETNYSTSSPEQNTTMTQPKGLLDLPAHIFKDIALHSGFPTSCRIILKSQQRPCYKQKGRCTCKSIQCQHHCRTSIILPLFQVNQQFNEICTHIFYGTNELVLDFWNGYATYAIVQKLRPQTLKAVRKLMITLDSRRRAEDGRAHHIKLVREILATHLTPYEVSIRFQIYATEIGEVQALVRPWTSLPPLKAARFQYEHMGSQQQLKFLLWVGRHPVRAMFKSLSEVMAQKDPRTISKPRSSPLFPLLPSEIRFQILSYAANDYAPPPPPPLRVKRLKNHSKKPRFCCGQCGSQPSRRYPSCYCLSDMEFSSTCTCNSKTTALAGISRSLRPEALKLLYPPQHQFRVSGSMAQVVRQLRYLTPEFLQCMHRLRIELDEYTDDVWDWARYQQDDAGSDSTSYELYDVYDSSSTAISTSAGYSDITPSYGGHYEKNSASTFHIRDLLRWVQHHCDMEHGLNLNIVFDSCHYRKIVFDMGYLRELHDDIVGFGKEDGTVEGCVGFEIVNYARAGRRGQREAKRATVWSGGRLEEVEEGG</sequence>
<proteinExistence type="predicted"/>
<reference evidence="2" key="1">
    <citation type="journal article" date="2020" name="Stud. Mycol.">
        <title>101 Dothideomycetes genomes: a test case for predicting lifestyles and emergence of pathogens.</title>
        <authorList>
            <person name="Haridas S."/>
            <person name="Albert R."/>
            <person name="Binder M."/>
            <person name="Bloem J."/>
            <person name="Labutti K."/>
            <person name="Salamov A."/>
            <person name="Andreopoulos B."/>
            <person name="Baker S."/>
            <person name="Barry K."/>
            <person name="Bills G."/>
            <person name="Bluhm B."/>
            <person name="Cannon C."/>
            <person name="Castanera R."/>
            <person name="Culley D."/>
            <person name="Daum C."/>
            <person name="Ezra D."/>
            <person name="Gonzalez J."/>
            <person name="Henrissat B."/>
            <person name="Kuo A."/>
            <person name="Liang C."/>
            <person name="Lipzen A."/>
            <person name="Lutzoni F."/>
            <person name="Magnuson J."/>
            <person name="Mondo S."/>
            <person name="Nolan M."/>
            <person name="Ohm R."/>
            <person name="Pangilinan J."/>
            <person name="Park H.-J."/>
            <person name="Ramirez L."/>
            <person name="Alfaro M."/>
            <person name="Sun H."/>
            <person name="Tritt A."/>
            <person name="Yoshinaga Y."/>
            <person name="Zwiers L.-H."/>
            <person name="Turgeon B."/>
            <person name="Goodwin S."/>
            <person name="Spatafora J."/>
            <person name="Crous P."/>
            <person name="Grigoriev I."/>
        </authorList>
    </citation>
    <scope>NUCLEOTIDE SEQUENCE</scope>
    <source>
        <strain evidence="2">CBS 130266</strain>
    </source>
</reference>
<gene>
    <name evidence="2" type="ORF">EJ08DRAFT_665279</name>
</gene>
<dbReference type="AlphaFoldDB" id="A0A9P4NH30"/>
<accession>A0A9P4NH30</accession>
<keyword evidence="3" id="KW-1185">Reference proteome</keyword>
<dbReference type="InterPro" id="IPR038883">
    <property type="entry name" value="AN11006-like"/>
</dbReference>
<feature type="region of interest" description="Disordered" evidence="1">
    <location>
        <begin position="1"/>
        <end position="22"/>
    </location>
</feature>
<dbReference type="Proteomes" id="UP000800235">
    <property type="component" value="Unassembled WGS sequence"/>
</dbReference>
<protein>
    <submittedName>
        <fullName evidence="2">Uncharacterized protein</fullName>
    </submittedName>
</protein>
<name>A0A9P4NH30_9PEZI</name>
<dbReference type="PANTHER" id="PTHR42085:SF2">
    <property type="entry name" value="F-BOX DOMAIN-CONTAINING PROTEIN"/>
    <property type="match status" value="1"/>
</dbReference>
<evidence type="ECO:0000313" key="2">
    <source>
        <dbReference type="EMBL" id="KAF2421149.1"/>
    </source>
</evidence>
<dbReference type="EMBL" id="MU007101">
    <property type="protein sequence ID" value="KAF2421149.1"/>
    <property type="molecule type" value="Genomic_DNA"/>
</dbReference>
<organism evidence="2 3">
    <name type="scientific">Tothia fuscella</name>
    <dbReference type="NCBI Taxonomy" id="1048955"/>
    <lineage>
        <taxon>Eukaryota</taxon>
        <taxon>Fungi</taxon>
        <taxon>Dikarya</taxon>
        <taxon>Ascomycota</taxon>
        <taxon>Pezizomycotina</taxon>
        <taxon>Dothideomycetes</taxon>
        <taxon>Pleosporomycetidae</taxon>
        <taxon>Venturiales</taxon>
        <taxon>Cylindrosympodiaceae</taxon>
        <taxon>Tothia</taxon>
    </lineage>
</organism>
<comment type="caution">
    <text evidence="2">The sequence shown here is derived from an EMBL/GenBank/DDBJ whole genome shotgun (WGS) entry which is preliminary data.</text>
</comment>
<evidence type="ECO:0000313" key="3">
    <source>
        <dbReference type="Proteomes" id="UP000800235"/>
    </source>
</evidence>
<evidence type="ECO:0000256" key="1">
    <source>
        <dbReference type="SAM" id="MobiDB-lite"/>
    </source>
</evidence>
<dbReference type="PANTHER" id="PTHR42085">
    <property type="entry name" value="F-BOX DOMAIN-CONTAINING PROTEIN"/>
    <property type="match status" value="1"/>
</dbReference>